<feature type="domain" description="Rhodanese" evidence="1">
    <location>
        <begin position="21"/>
        <end position="109"/>
    </location>
</feature>
<dbReference type="InterPro" id="IPR050229">
    <property type="entry name" value="GlpE_sulfurtransferase"/>
</dbReference>
<protein>
    <submittedName>
        <fullName evidence="2">Sulfurtransferase</fullName>
    </submittedName>
</protein>
<sequence>MKDETYPFEIGVAELKRWLDEGKKPAIIDVREASEYEICRIAGSLHIPMGAIPDSLDRLPKDGPLVVTCHHGGRSARVVSWLRQQGIDRAINLAGGVDQWAAQVDPDMARY</sequence>
<dbReference type="GO" id="GO:0016740">
    <property type="term" value="F:transferase activity"/>
    <property type="evidence" value="ECO:0007669"/>
    <property type="project" value="UniProtKB-KW"/>
</dbReference>
<name>A0A1X4G9B7_9CYAN</name>
<dbReference type="Proteomes" id="UP000192997">
    <property type="component" value="Unassembled WGS sequence"/>
</dbReference>
<proteinExistence type="predicted"/>
<dbReference type="AlphaFoldDB" id="A0A1X4G9B7"/>
<evidence type="ECO:0000313" key="3">
    <source>
        <dbReference type="Proteomes" id="UP000192997"/>
    </source>
</evidence>
<accession>A0A1X4G9B7</accession>
<dbReference type="PROSITE" id="PS50206">
    <property type="entry name" value="RHODANESE_3"/>
    <property type="match status" value="1"/>
</dbReference>
<dbReference type="PANTHER" id="PTHR43031:SF17">
    <property type="entry name" value="SULFURTRANSFERASE YTWF-RELATED"/>
    <property type="match status" value="1"/>
</dbReference>
<dbReference type="Pfam" id="PF00581">
    <property type="entry name" value="Rhodanese"/>
    <property type="match status" value="1"/>
</dbReference>
<dbReference type="Gene3D" id="3.40.250.10">
    <property type="entry name" value="Rhodanese-like domain"/>
    <property type="match status" value="1"/>
</dbReference>
<keyword evidence="2" id="KW-0808">Transferase</keyword>
<dbReference type="SUPFAM" id="SSF52821">
    <property type="entry name" value="Rhodanese/Cell cycle control phosphatase"/>
    <property type="match status" value="1"/>
</dbReference>
<dbReference type="PANTHER" id="PTHR43031">
    <property type="entry name" value="FAD-DEPENDENT OXIDOREDUCTASE"/>
    <property type="match status" value="1"/>
</dbReference>
<dbReference type="InterPro" id="IPR001763">
    <property type="entry name" value="Rhodanese-like_dom"/>
</dbReference>
<gene>
    <name evidence="2" type="ORF">B7O87_05400</name>
</gene>
<comment type="caution">
    <text evidence="2">The sequence shown here is derived from an EMBL/GenBank/DDBJ whole genome shotgun (WGS) entry which is preliminary data.</text>
</comment>
<reference evidence="3" key="1">
    <citation type="submission" date="2017-04" db="EMBL/GenBank/DDBJ databases">
        <authorList>
            <person name="Abreu V.A."/>
            <person name="Popin R.V."/>
            <person name="Rigonato J."/>
            <person name="Andreote A.P."/>
            <person name="Schaker P.C."/>
            <person name="Hoff-Risseti C."/>
            <person name="Alvarenga D.O."/>
            <person name="Varani A.M."/>
            <person name="Fiore M.F."/>
        </authorList>
    </citation>
    <scope>NUCLEOTIDE SEQUENCE [LARGE SCALE GENOMIC DNA]</scope>
    <source>
        <strain evidence="3">CENA303</strain>
    </source>
</reference>
<dbReference type="InterPro" id="IPR036873">
    <property type="entry name" value="Rhodanese-like_dom_sf"/>
</dbReference>
<evidence type="ECO:0000313" key="2">
    <source>
        <dbReference type="EMBL" id="OSO93759.1"/>
    </source>
</evidence>
<evidence type="ECO:0000259" key="1">
    <source>
        <dbReference type="PROSITE" id="PS50206"/>
    </source>
</evidence>
<dbReference type="SMART" id="SM00450">
    <property type="entry name" value="RHOD"/>
    <property type="match status" value="1"/>
</dbReference>
<organism evidence="2 3">
    <name type="scientific">Cylindrospermopsis raciborskii CENA303</name>
    <dbReference type="NCBI Taxonomy" id="1170769"/>
    <lineage>
        <taxon>Bacteria</taxon>
        <taxon>Bacillati</taxon>
        <taxon>Cyanobacteriota</taxon>
        <taxon>Cyanophyceae</taxon>
        <taxon>Nostocales</taxon>
        <taxon>Aphanizomenonaceae</taxon>
        <taxon>Cylindrospermopsis</taxon>
    </lineage>
</organism>
<dbReference type="EMBL" id="NBYN01000024">
    <property type="protein sequence ID" value="OSO93759.1"/>
    <property type="molecule type" value="Genomic_DNA"/>
</dbReference>